<feature type="domain" description="Tripartite ATP-independent periplasmic transporters DctQ component" evidence="10">
    <location>
        <begin position="39"/>
        <end position="165"/>
    </location>
</feature>
<evidence type="ECO:0000256" key="3">
    <source>
        <dbReference type="ARBA" id="ARBA00022475"/>
    </source>
</evidence>
<keyword evidence="6 9" id="KW-1133">Transmembrane helix</keyword>
<comment type="caution">
    <text evidence="11">The sequence shown here is derived from an EMBL/GenBank/DDBJ whole genome shotgun (WGS) entry which is preliminary data.</text>
</comment>
<evidence type="ECO:0000256" key="7">
    <source>
        <dbReference type="ARBA" id="ARBA00023136"/>
    </source>
</evidence>
<keyword evidence="5 9" id="KW-0812">Transmembrane</keyword>
<dbReference type="Proteomes" id="UP000631694">
    <property type="component" value="Unassembled WGS sequence"/>
</dbReference>
<name>A0A931I3J9_9HYPH</name>
<organism evidence="11 12">
    <name type="scientific">Methylobrevis albus</name>
    <dbReference type="NCBI Taxonomy" id="2793297"/>
    <lineage>
        <taxon>Bacteria</taxon>
        <taxon>Pseudomonadati</taxon>
        <taxon>Pseudomonadota</taxon>
        <taxon>Alphaproteobacteria</taxon>
        <taxon>Hyphomicrobiales</taxon>
        <taxon>Pleomorphomonadaceae</taxon>
        <taxon>Methylobrevis</taxon>
    </lineage>
</organism>
<comment type="subcellular location">
    <subcellularLocation>
        <location evidence="1 9">Cell inner membrane</location>
        <topology evidence="1 9">Multi-pass membrane protein</topology>
    </subcellularLocation>
</comment>
<dbReference type="Pfam" id="PF04290">
    <property type="entry name" value="DctQ"/>
    <property type="match status" value="1"/>
</dbReference>
<dbReference type="AlphaFoldDB" id="A0A931I3J9"/>
<evidence type="ECO:0000313" key="11">
    <source>
        <dbReference type="EMBL" id="MBH0238251.1"/>
    </source>
</evidence>
<dbReference type="GO" id="GO:0005886">
    <property type="term" value="C:plasma membrane"/>
    <property type="evidence" value="ECO:0007669"/>
    <property type="project" value="UniProtKB-SubCell"/>
</dbReference>
<keyword evidence="12" id="KW-1185">Reference proteome</keyword>
<keyword evidence="3" id="KW-1003">Cell membrane</keyword>
<dbReference type="InterPro" id="IPR055348">
    <property type="entry name" value="DctQ"/>
</dbReference>
<dbReference type="PANTHER" id="PTHR35011:SF2">
    <property type="entry name" value="2,3-DIKETO-L-GULONATE TRAP TRANSPORTER SMALL PERMEASE PROTEIN YIAM"/>
    <property type="match status" value="1"/>
</dbReference>
<feature type="transmembrane region" description="Helical" evidence="9">
    <location>
        <begin position="24"/>
        <end position="50"/>
    </location>
</feature>
<gene>
    <name evidence="11" type="ORF">I5731_10485</name>
</gene>
<dbReference type="GO" id="GO:0015740">
    <property type="term" value="P:C4-dicarboxylate transport"/>
    <property type="evidence" value="ECO:0007669"/>
    <property type="project" value="TreeGrafter"/>
</dbReference>
<dbReference type="GO" id="GO:0022857">
    <property type="term" value="F:transmembrane transporter activity"/>
    <property type="evidence" value="ECO:0007669"/>
    <property type="project" value="UniProtKB-UniRule"/>
</dbReference>
<evidence type="ECO:0000313" key="12">
    <source>
        <dbReference type="Proteomes" id="UP000631694"/>
    </source>
</evidence>
<evidence type="ECO:0000256" key="1">
    <source>
        <dbReference type="ARBA" id="ARBA00004429"/>
    </source>
</evidence>
<evidence type="ECO:0000256" key="9">
    <source>
        <dbReference type="RuleBase" id="RU369079"/>
    </source>
</evidence>
<feature type="transmembrane region" description="Helical" evidence="9">
    <location>
        <begin position="139"/>
        <end position="161"/>
    </location>
</feature>
<feature type="transmembrane region" description="Helical" evidence="9">
    <location>
        <begin position="99"/>
        <end position="119"/>
    </location>
</feature>
<dbReference type="EMBL" id="JADZLT010000050">
    <property type="protein sequence ID" value="MBH0238251.1"/>
    <property type="molecule type" value="Genomic_DNA"/>
</dbReference>
<comment type="subunit">
    <text evidence="9">The complex comprises the extracytoplasmic solute receptor protein and the two transmembrane proteins.</text>
</comment>
<comment type="function">
    <text evidence="9">Part of the tripartite ATP-independent periplasmic (TRAP) transport system.</text>
</comment>
<accession>A0A931I3J9</accession>
<feature type="transmembrane region" description="Helical" evidence="9">
    <location>
        <begin position="56"/>
        <end position="78"/>
    </location>
</feature>
<protein>
    <recommendedName>
        <fullName evidence="9">TRAP transporter small permease protein</fullName>
    </recommendedName>
</protein>
<keyword evidence="4 9" id="KW-0997">Cell inner membrane</keyword>
<dbReference type="PANTHER" id="PTHR35011">
    <property type="entry name" value="2,3-DIKETO-L-GULONATE TRAP TRANSPORTER SMALL PERMEASE PROTEIN YIAM"/>
    <property type="match status" value="1"/>
</dbReference>
<evidence type="ECO:0000259" key="10">
    <source>
        <dbReference type="Pfam" id="PF04290"/>
    </source>
</evidence>
<sequence length="181" mass="18830">MTHMPPTPGAADIAERVVGRTGQLLAVLGVAAFAVTLSSTVLGVLARFFALRGLEWTFEVAAIGFLWTTFLGAALAETRGENVAFALFSDRARGGLKRALRIGAAVVLAVLAVKLAWSAGLVVNRSGHVPTPLLRWPNAVISLSLLAFALAAMLIAGCRIVSALRDDNEPSAAPADGETGR</sequence>
<proteinExistence type="inferred from homology"/>
<keyword evidence="2 9" id="KW-0813">Transport</keyword>
<comment type="similarity">
    <text evidence="8 9">Belongs to the TRAP transporter small permease family.</text>
</comment>
<evidence type="ECO:0000256" key="2">
    <source>
        <dbReference type="ARBA" id="ARBA00022448"/>
    </source>
</evidence>
<dbReference type="InterPro" id="IPR007387">
    <property type="entry name" value="TRAP_DctQ"/>
</dbReference>
<evidence type="ECO:0000256" key="4">
    <source>
        <dbReference type="ARBA" id="ARBA00022519"/>
    </source>
</evidence>
<keyword evidence="7 9" id="KW-0472">Membrane</keyword>
<evidence type="ECO:0000256" key="8">
    <source>
        <dbReference type="ARBA" id="ARBA00038436"/>
    </source>
</evidence>
<evidence type="ECO:0000256" key="6">
    <source>
        <dbReference type="ARBA" id="ARBA00022989"/>
    </source>
</evidence>
<reference evidence="11" key="1">
    <citation type="submission" date="2020-12" db="EMBL/GenBank/DDBJ databases">
        <title>Methylobrevis albus sp. nov., isolated from fresh water lack sediment.</title>
        <authorList>
            <person name="Zou Q."/>
        </authorList>
    </citation>
    <scope>NUCLEOTIDE SEQUENCE</scope>
    <source>
        <strain evidence="11">L22</strain>
    </source>
</reference>
<evidence type="ECO:0000256" key="5">
    <source>
        <dbReference type="ARBA" id="ARBA00022692"/>
    </source>
</evidence>